<comment type="caution">
    <text evidence="3">The sequence shown here is derived from an EMBL/GenBank/DDBJ whole genome shotgun (WGS) entry which is preliminary data.</text>
</comment>
<keyword evidence="1" id="KW-0175">Coiled coil</keyword>
<reference evidence="3" key="1">
    <citation type="journal article" date="2015" name="Nature">
        <title>Complex archaea that bridge the gap between prokaryotes and eukaryotes.</title>
        <authorList>
            <person name="Spang A."/>
            <person name="Saw J.H."/>
            <person name="Jorgensen S.L."/>
            <person name="Zaremba-Niedzwiedzka K."/>
            <person name="Martijn J."/>
            <person name="Lind A.E."/>
            <person name="van Eijk R."/>
            <person name="Schleper C."/>
            <person name="Guy L."/>
            <person name="Ettema T.J."/>
        </authorList>
    </citation>
    <scope>NUCLEOTIDE SEQUENCE</scope>
</reference>
<feature type="coiled-coil region" evidence="1">
    <location>
        <begin position="86"/>
        <end position="120"/>
    </location>
</feature>
<proteinExistence type="predicted"/>
<accession>A0A0F9W7R8</accession>
<evidence type="ECO:0000256" key="1">
    <source>
        <dbReference type="SAM" id="Coils"/>
    </source>
</evidence>
<dbReference type="EMBL" id="LAZR01000332">
    <property type="protein sequence ID" value="KKN74098.1"/>
    <property type="molecule type" value="Genomic_DNA"/>
</dbReference>
<gene>
    <name evidence="3" type="ORF">LCGC14_0394380</name>
</gene>
<evidence type="ECO:0000256" key="2">
    <source>
        <dbReference type="SAM" id="MobiDB-lite"/>
    </source>
</evidence>
<evidence type="ECO:0000313" key="3">
    <source>
        <dbReference type="EMBL" id="KKN74098.1"/>
    </source>
</evidence>
<dbReference type="AlphaFoldDB" id="A0A0F9W7R8"/>
<feature type="region of interest" description="Disordered" evidence="2">
    <location>
        <begin position="125"/>
        <end position="156"/>
    </location>
</feature>
<sequence>MTERKLTAEDIAMIAGWINPYRTHLADLIHDLGAAEAELGEYKKGYWGNPCEKHHNVEAWVAGIKKDAEGLHCFGCFLEARSLPEIEALEAEVERLQEALEEKEAEIAEYRERITNIKNQAFTALERPKIREAAKGAPSPPGPPKPPRVKGDRPQG</sequence>
<organism evidence="3">
    <name type="scientific">marine sediment metagenome</name>
    <dbReference type="NCBI Taxonomy" id="412755"/>
    <lineage>
        <taxon>unclassified sequences</taxon>
        <taxon>metagenomes</taxon>
        <taxon>ecological metagenomes</taxon>
    </lineage>
</organism>
<protein>
    <submittedName>
        <fullName evidence="3">Uncharacterized protein</fullName>
    </submittedName>
</protein>
<name>A0A0F9W7R8_9ZZZZ</name>